<dbReference type="AlphaFoldDB" id="A0A8J3THV6"/>
<dbReference type="Proteomes" id="UP000599074">
    <property type="component" value="Unassembled WGS sequence"/>
</dbReference>
<evidence type="ECO:0000313" key="3">
    <source>
        <dbReference type="Proteomes" id="UP000599074"/>
    </source>
</evidence>
<dbReference type="EMBL" id="BOON01000012">
    <property type="protein sequence ID" value="GII21750.1"/>
    <property type="molecule type" value="Genomic_DNA"/>
</dbReference>
<dbReference type="Pfam" id="PF09722">
    <property type="entry name" value="Xre_MbcA_ParS_C"/>
    <property type="match status" value="1"/>
</dbReference>
<evidence type="ECO:0000313" key="2">
    <source>
        <dbReference type="EMBL" id="GII21750.1"/>
    </source>
</evidence>
<sequence length="119" mass="12844">MAHDAAAWTAPLTQAAPAGPLALEECALAYGRDLLAYLLGAGAGKPLATWRLETQTSRGARDRLRVCYCVLQVFKDPRLARAWMRRPRPRFGGRTPAWAVRTGDPALLAAVEREAACGA</sequence>
<comment type="caution">
    <text evidence="2">The sequence shown here is derived from an EMBL/GenBank/DDBJ whole genome shotgun (WGS) entry which is preliminary data.</text>
</comment>
<name>A0A8J3THV6_9ACTN</name>
<dbReference type="RefSeq" id="WP_168114819.1">
    <property type="nucleotide sequence ID" value="NZ_BOON01000012.1"/>
</dbReference>
<keyword evidence="3" id="KW-1185">Reference proteome</keyword>
<reference evidence="2" key="1">
    <citation type="submission" date="2021-01" db="EMBL/GenBank/DDBJ databases">
        <title>Whole genome shotgun sequence of Planosporangium mesophilum NBRC 109066.</title>
        <authorList>
            <person name="Komaki H."/>
            <person name="Tamura T."/>
        </authorList>
    </citation>
    <scope>NUCLEOTIDE SEQUENCE</scope>
    <source>
        <strain evidence="2">NBRC 109066</strain>
    </source>
</reference>
<dbReference type="InterPro" id="IPR024467">
    <property type="entry name" value="Xre/MbcA/ParS-like_toxin-bd"/>
</dbReference>
<feature type="domain" description="Antitoxin Xre/MbcA/ParS-like toxin-binding" evidence="1">
    <location>
        <begin position="72"/>
        <end position="110"/>
    </location>
</feature>
<proteinExistence type="predicted"/>
<organism evidence="2 3">
    <name type="scientific">Planosporangium mesophilum</name>
    <dbReference type="NCBI Taxonomy" id="689768"/>
    <lineage>
        <taxon>Bacteria</taxon>
        <taxon>Bacillati</taxon>
        <taxon>Actinomycetota</taxon>
        <taxon>Actinomycetes</taxon>
        <taxon>Micromonosporales</taxon>
        <taxon>Micromonosporaceae</taxon>
        <taxon>Planosporangium</taxon>
    </lineage>
</organism>
<accession>A0A8J3THV6</accession>
<gene>
    <name evidence="2" type="ORF">Pme01_13470</name>
</gene>
<evidence type="ECO:0000259" key="1">
    <source>
        <dbReference type="Pfam" id="PF09722"/>
    </source>
</evidence>
<protein>
    <recommendedName>
        <fullName evidence="1">Antitoxin Xre/MbcA/ParS-like toxin-binding domain-containing protein</fullName>
    </recommendedName>
</protein>